<reference evidence="1 2" key="1">
    <citation type="journal article" date="2013" name="Front. Microbiol.">
        <title>The genome of Nitrospina gracilis illuminates the metabolism and evolution of the major marine nitrite oxidizer.</title>
        <authorList>
            <person name="Luecker S."/>
            <person name="Nowka B."/>
            <person name="Rattei T."/>
            <person name="Spieck E."/>
            <person name="and Daims H."/>
        </authorList>
    </citation>
    <scope>NUCLEOTIDE SEQUENCE [LARGE SCALE GENOMIC DNA]</scope>
    <source>
        <strain evidence="1 2">3/211</strain>
    </source>
</reference>
<accession>M1Z0T1</accession>
<evidence type="ECO:0000313" key="1">
    <source>
        <dbReference type="EMBL" id="CCQ91579.1"/>
    </source>
</evidence>
<proteinExistence type="predicted"/>
<gene>
    <name evidence="1" type="ORF">NITGR_730037</name>
</gene>
<keyword evidence="2" id="KW-1185">Reference proteome</keyword>
<comment type="caution">
    <text evidence="1">The sequence shown here is derived from an EMBL/GenBank/DDBJ whole genome shotgun (WGS) entry which is preliminary data.</text>
</comment>
<dbReference type="STRING" id="1266370.NITGR_730037"/>
<organism evidence="1 2">
    <name type="scientific">Nitrospina gracilis (strain 3/211)</name>
    <dbReference type="NCBI Taxonomy" id="1266370"/>
    <lineage>
        <taxon>Bacteria</taxon>
        <taxon>Pseudomonadati</taxon>
        <taxon>Nitrospinota/Tectimicrobiota group</taxon>
        <taxon>Nitrospinota</taxon>
        <taxon>Nitrospinia</taxon>
        <taxon>Nitrospinales</taxon>
        <taxon>Nitrospinaceae</taxon>
        <taxon>Nitrospina</taxon>
    </lineage>
</organism>
<dbReference type="Proteomes" id="UP000011704">
    <property type="component" value="Unassembled WGS sequence"/>
</dbReference>
<dbReference type="AlphaFoldDB" id="M1Z0T1"/>
<name>M1Z0T1_NITG3</name>
<dbReference type="EMBL" id="CAQJ01000081">
    <property type="protein sequence ID" value="CCQ91579.1"/>
    <property type="molecule type" value="Genomic_DNA"/>
</dbReference>
<dbReference type="InParanoid" id="M1Z0T1"/>
<dbReference type="HOGENOM" id="CLU_3421084_0_0_0"/>
<evidence type="ECO:0000313" key="2">
    <source>
        <dbReference type="Proteomes" id="UP000011704"/>
    </source>
</evidence>
<protein>
    <submittedName>
        <fullName evidence="1">Uncharacterized protein</fullName>
    </submittedName>
</protein>
<sequence length="24" mass="2570">MKNPGGAIHFLSGNDSILDSSDFF</sequence>